<dbReference type="AlphaFoldDB" id="A0A6A4SNG7"/>
<proteinExistence type="predicted"/>
<sequence>MPCVSVESTQATMPERESVIEKTDMSEKMQHDAVELASQALEKHYSELDMASYIRGRNKPHYQIFISNDGIPVFASSDVDETYFCI</sequence>
<dbReference type="Pfam" id="PF01221">
    <property type="entry name" value="Dynein_light"/>
    <property type="match status" value="1"/>
</dbReference>
<reference evidence="1 2" key="1">
    <citation type="submission" date="2019-06" db="EMBL/GenBank/DDBJ databases">
        <title>Draft genomes of female and male turbot (Scophthalmus maximus).</title>
        <authorList>
            <person name="Xu H."/>
            <person name="Xu X.-W."/>
            <person name="Shao C."/>
            <person name="Chen S."/>
        </authorList>
    </citation>
    <scope>NUCLEOTIDE SEQUENCE [LARGE SCALE GENOMIC DNA]</scope>
    <source>
        <strain evidence="1">Ysfricsl-2016a</strain>
        <tissue evidence="1">Blood</tissue>
    </source>
</reference>
<evidence type="ECO:0000313" key="2">
    <source>
        <dbReference type="Proteomes" id="UP000438429"/>
    </source>
</evidence>
<dbReference type="InterPro" id="IPR037177">
    <property type="entry name" value="DLC_sf"/>
</dbReference>
<comment type="caution">
    <text evidence="1">The sequence shown here is derived from an EMBL/GenBank/DDBJ whole genome shotgun (WGS) entry which is preliminary data.</text>
</comment>
<evidence type="ECO:0008006" key="3">
    <source>
        <dbReference type="Google" id="ProtNLM"/>
    </source>
</evidence>
<dbReference type="Proteomes" id="UP000438429">
    <property type="component" value="Unassembled WGS sequence"/>
</dbReference>
<name>A0A6A4SNG7_SCOMX</name>
<accession>A0A6A4SNG7</accession>
<dbReference type="InterPro" id="IPR001372">
    <property type="entry name" value="Dynein_light_chain_typ-1/2"/>
</dbReference>
<dbReference type="GO" id="GO:0007017">
    <property type="term" value="P:microtubule-based process"/>
    <property type="evidence" value="ECO:0007669"/>
    <property type="project" value="InterPro"/>
</dbReference>
<protein>
    <recommendedName>
        <fullName evidence="3">Dynein light chain</fullName>
    </recommendedName>
</protein>
<dbReference type="SUPFAM" id="SSF54648">
    <property type="entry name" value="DLC"/>
    <property type="match status" value="1"/>
</dbReference>
<dbReference type="SMART" id="SM01375">
    <property type="entry name" value="Dynein_light"/>
    <property type="match status" value="1"/>
</dbReference>
<dbReference type="EMBL" id="VEVO01000012">
    <property type="protein sequence ID" value="KAF0034095.1"/>
    <property type="molecule type" value="Genomic_DNA"/>
</dbReference>
<evidence type="ECO:0000313" key="1">
    <source>
        <dbReference type="EMBL" id="KAF0034095.1"/>
    </source>
</evidence>
<gene>
    <name evidence="1" type="ORF">F2P81_014161</name>
</gene>
<dbReference type="Gene3D" id="3.30.740.10">
    <property type="entry name" value="Protein Inhibitor Of Neuronal Nitric Oxide Synthase"/>
    <property type="match status" value="1"/>
</dbReference>
<organism evidence="1 2">
    <name type="scientific">Scophthalmus maximus</name>
    <name type="common">Turbot</name>
    <name type="synonym">Psetta maxima</name>
    <dbReference type="NCBI Taxonomy" id="52904"/>
    <lineage>
        <taxon>Eukaryota</taxon>
        <taxon>Metazoa</taxon>
        <taxon>Chordata</taxon>
        <taxon>Craniata</taxon>
        <taxon>Vertebrata</taxon>
        <taxon>Euteleostomi</taxon>
        <taxon>Actinopterygii</taxon>
        <taxon>Neopterygii</taxon>
        <taxon>Teleostei</taxon>
        <taxon>Neoteleostei</taxon>
        <taxon>Acanthomorphata</taxon>
        <taxon>Carangaria</taxon>
        <taxon>Pleuronectiformes</taxon>
        <taxon>Pleuronectoidei</taxon>
        <taxon>Scophthalmidae</taxon>
        <taxon>Scophthalmus</taxon>
    </lineage>
</organism>
<dbReference type="GO" id="GO:0030286">
    <property type="term" value="C:dynein complex"/>
    <property type="evidence" value="ECO:0007669"/>
    <property type="project" value="InterPro"/>
</dbReference>